<name>A0A8S5Q5S7_9CAUD</name>
<organism evidence="1">
    <name type="scientific">Myoviridae sp. ctAca11</name>
    <dbReference type="NCBI Taxonomy" id="2825043"/>
    <lineage>
        <taxon>Viruses</taxon>
        <taxon>Duplodnaviria</taxon>
        <taxon>Heunggongvirae</taxon>
        <taxon>Uroviricota</taxon>
        <taxon>Caudoviricetes</taxon>
    </lineage>
</organism>
<evidence type="ECO:0000313" key="1">
    <source>
        <dbReference type="EMBL" id="DAE14671.1"/>
    </source>
</evidence>
<dbReference type="EMBL" id="BK015590">
    <property type="protein sequence ID" value="DAE14671.1"/>
    <property type="molecule type" value="Genomic_DNA"/>
</dbReference>
<reference evidence="1" key="1">
    <citation type="journal article" date="2021" name="Proc. Natl. Acad. Sci. U.S.A.">
        <title>A Catalog of Tens of Thousands of Viruses from Human Metagenomes Reveals Hidden Associations with Chronic Diseases.</title>
        <authorList>
            <person name="Tisza M.J."/>
            <person name="Buck C.B."/>
        </authorList>
    </citation>
    <scope>NUCLEOTIDE SEQUENCE</scope>
    <source>
        <strain evidence="1">CtAca11</strain>
    </source>
</reference>
<sequence>MEELKIHGKYKKEDGKKIMRIINEIKVKGMQLAQIVDENDMPIIANIIAGRLLQYSVEKGIERGDKMMGEIEDKFLHGMMLVERDNTLMTVEEFFEKVEADFDRIVIQNKDGLILYYGDRSAGIPEKLKNACADHMDLSEDLEAVITLAR</sequence>
<protein>
    <submittedName>
        <fullName evidence="1">Uncharacterized protein</fullName>
    </submittedName>
</protein>
<accession>A0A8S5Q5S7</accession>
<proteinExistence type="predicted"/>